<evidence type="ECO:0000259" key="9">
    <source>
        <dbReference type="PROSITE" id="PS50016"/>
    </source>
</evidence>
<dbReference type="Pfam" id="PF07500">
    <property type="entry name" value="TFIIS_M"/>
    <property type="match status" value="1"/>
</dbReference>
<dbReference type="Gene3D" id="3.30.40.10">
    <property type="entry name" value="Zinc/RING finger domain, C3HC4 (zinc finger)"/>
    <property type="match status" value="1"/>
</dbReference>
<evidence type="ECO:0000256" key="3">
    <source>
        <dbReference type="ARBA" id="ARBA00021616"/>
    </source>
</evidence>
<feature type="compositionally biased region" description="Basic and acidic residues" evidence="8">
    <location>
        <begin position="39"/>
        <end position="50"/>
    </location>
</feature>
<feature type="compositionally biased region" description="Pro residues" evidence="8">
    <location>
        <begin position="981"/>
        <end position="1000"/>
    </location>
</feature>
<evidence type="ECO:0000256" key="5">
    <source>
        <dbReference type="ARBA" id="ARBA00022771"/>
    </source>
</evidence>
<dbReference type="GO" id="GO:0005634">
    <property type="term" value="C:nucleus"/>
    <property type="evidence" value="ECO:0007669"/>
    <property type="project" value="TreeGrafter"/>
</dbReference>
<feature type="compositionally biased region" description="Basic and acidic residues" evidence="8">
    <location>
        <begin position="1028"/>
        <end position="1038"/>
    </location>
</feature>
<dbReference type="GO" id="GO:0001139">
    <property type="term" value="F:RNA polymerase II complex recruiting activity"/>
    <property type="evidence" value="ECO:0007669"/>
    <property type="project" value="TreeGrafter"/>
</dbReference>
<dbReference type="GO" id="GO:0031440">
    <property type="term" value="P:regulation of mRNA 3'-end processing"/>
    <property type="evidence" value="ECO:0007669"/>
    <property type="project" value="TreeGrafter"/>
</dbReference>
<dbReference type="CDD" id="cd21538">
    <property type="entry name" value="SPOC_TFIIS"/>
    <property type="match status" value="1"/>
</dbReference>
<dbReference type="SMART" id="SM00249">
    <property type="entry name" value="PHD"/>
    <property type="match status" value="1"/>
</dbReference>
<feature type="region of interest" description="Disordered" evidence="8">
    <location>
        <begin position="435"/>
        <end position="533"/>
    </location>
</feature>
<feature type="compositionally biased region" description="Pro residues" evidence="8">
    <location>
        <begin position="936"/>
        <end position="965"/>
    </location>
</feature>
<dbReference type="Gene3D" id="1.10.472.30">
    <property type="entry name" value="Transcription elongation factor S-II, central domain"/>
    <property type="match status" value="1"/>
</dbReference>
<feature type="region of interest" description="Disordered" evidence="8">
    <location>
        <begin position="140"/>
        <end position="179"/>
    </location>
</feature>
<feature type="compositionally biased region" description="Basic and acidic residues" evidence="8">
    <location>
        <begin position="1009"/>
        <end position="1018"/>
    </location>
</feature>
<sequence length="1081" mass="119164">MSTRSKTRLAAASTSKDVIVKQEQKPKSRANKPAQPLKTESDQQEKENVKVKAPKGVSKAPSTKKNQHKVPEPQYCTCQRGDDGSPMVFCGGCSVWYHFDCVDLDEKSAGEINVYVCPSCAESTGLRTAMVWEGPEALEESVGAEPAPIKALKKKSVEPRPKRTTPVHLPSETEDDLSSADEYVAEDLKSKVKNGKRPIRRLSISSESATSDDGNARTRRVRAKISASPAPSHRIKRKNDHSSHTPPTKRLKPSNIDPIDDPTRKYCLGKLEELFRDIFLKYPHVRTQNGDDVNQAREKGIVEKPLDDLTEEEKTILLDESKEFAVELEKCVFDIYSEPDKHGNPSAGSNYKDRFRMLQFNLSKNDRVVIHRRIASFLITPKEISLMSSTDLANEETKESIKLAEKEALAYSILTPTAIPRAKITHKGLEDIEDVHGEVTSIQDQERARLEEEERRERERMERLRLRAQKRQRTASTSVPPESPVVHQDNSRWGAPPPVPLHAMSPSEDPLPSSPTTLDEGGPSSALSFGNTGLDATMYEPEIDLADFLNMDDETPTTESDTHASQVQETTDQPIVVDAPHSTDTPTSEPTTTTTIAPPATPTGISPFAAKSETPTSTSFNLNTLWTAPPKQEIHTPTPPPPPAAEQEPPQVNEEVKDMVLGSDTSEADDQDFDMFLDEKDQPMSAEALQATFDALPKVWSGKINMPLDSTIPQETPVIARQMGGRSLGHDSILWKTLFPSDLLRIDGRVPVENSGKFLLQMRMNATKELIAVAFSPASESNDIGFRLLSDFLIAKGRHGLVFPWGNRPKDYHPGRELYIIPLLSSDPLPDYMELLDELHLPKIRKFNYLVGIWVLNKGKLAPPPAPPTPSIPQLPLGIHLPKHNLSPPVVPVAPLSSPAPPPPLPATIAAEVASLTPEQIQLMIRTLSGNATIPLPLPTPPQPQPMPPPVPPQPHTSILPPGPSQPWTNPVHAYGGTYHPPLPPSSHINTPPPPPLPPHHTPHAPTSWDRDRRDYGHQPRPGSGYDRGGDRSGDRNGWRGRGRGRGRGGDIPNKPLDSGWPRRQRNDSGPPGPSSPGRRW</sequence>
<feature type="region of interest" description="Disordered" evidence="8">
    <location>
        <begin position="552"/>
        <end position="604"/>
    </location>
</feature>
<evidence type="ECO:0000313" key="11">
    <source>
        <dbReference type="EMBL" id="KAF9466087.1"/>
    </source>
</evidence>
<dbReference type="PANTHER" id="PTHR11477">
    <property type="entry name" value="TRANSCRIPTION FACTOR S-II ZINC FINGER DOMAIN-CONTAINING PROTEIN"/>
    <property type="match status" value="1"/>
</dbReference>
<feature type="region of interest" description="Disordered" evidence="8">
    <location>
        <begin position="934"/>
        <end position="1081"/>
    </location>
</feature>
<dbReference type="Pfam" id="PF07744">
    <property type="entry name" value="SPOC"/>
    <property type="match status" value="1"/>
</dbReference>
<dbReference type="InterPro" id="IPR001965">
    <property type="entry name" value="Znf_PHD"/>
</dbReference>
<dbReference type="Proteomes" id="UP000807353">
    <property type="component" value="Unassembled WGS sequence"/>
</dbReference>
<feature type="compositionally biased region" description="Polar residues" evidence="8">
    <location>
        <begin position="557"/>
        <end position="573"/>
    </location>
</feature>
<comment type="function">
    <text evidence="1">Negative regulator of transcription elongation.</text>
</comment>
<feature type="region of interest" description="Disordered" evidence="8">
    <location>
        <begin position="1"/>
        <end position="71"/>
    </location>
</feature>
<gene>
    <name evidence="11" type="ORF">BDZ94DRAFT_1213427</name>
</gene>
<keyword evidence="6" id="KW-0862">Zinc</keyword>
<feature type="compositionally biased region" description="Low complexity" evidence="8">
    <location>
        <begin position="583"/>
        <end position="604"/>
    </location>
</feature>
<feature type="domain" description="TFIIS central" evidence="10">
    <location>
        <begin position="263"/>
        <end position="420"/>
    </location>
</feature>
<feature type="region of interest" description="Disordered" evidence="8">
    <location>
        <begin position="202"/>
        <end position="258"/>
    </location>
</feature>
<dbReference type="Pfam" id="PF00628">
    <property type="entry name" value="PHD"/>
    <property type="match status" value="1"/>
</dbReference>
<keyword evidence="12" id="KW-1185">Reference proteome</keyword>
<feature type="compositionally biased region" description="Basic and acidic residues" evidence="8">
    <location>
        <begin position="444"/>
        <end position="465"/>
    </location>
</feature>
<dbReference type="InterPro" id="IPR036575">
    <property type="entry name" value="TFIIS_cen_dom_sf"/>
</dbReference>
<proteinExistence type="inferred from homology"/>
<evidence type="ECO:0000256" key="7">
    <source>
        <dbReference type="PROSITE-ProRule" id="PRU00146"/>
    </source>
</evidence>
<reference evidence="11" key="1">
    <citation type="submission" date="2020-11" db="EMBL/GenBank/DDBJ databases">
        <authorList>
            <consortium name="DOE Joint Genome Institute"/>
            <person name="Ahrendt S."/>
            <person name="Riley R."/>
            <person name="Andreopoulos W."/>
            <person name="Labutti K."/>
            <person name="Pangilinan J."/>
            <person name="Ruiz-Duenas F.J."/>
            <person name="Barrasa J.M."/>
            <person name="Sanchez-Garcia M."/>
            <person name="Camarero S."/>
            <person name="Miyauchi S."/>
            <person name="Serrano A."/>
            <person name="Linde D."/>
            <person name="Babiker R."/>
            <person name="Drula E."/>
            <person name="Ayuso-Fernandez I."/>
            <person name="Pacheco R."/>
            <person name="Padilla G."/>
            <person name="Ferreira P."/>
            <person name="Barriuso J."/>
            <person name="Kellner H."/>
            <person name="Castanera R."/>
            <person name="Alfaro M."/>
            <person name="Ramirez L."/>
            <person name="Pisabarro A.G."/>
            <person name="Kuo A."/>
            <person name="Tritt A."/>
            <person name="Lipzen A."/>
            <person name="He G."/>
            <person name="Yan M."/>
            <person name="Ng V."/>
            <person name="Cullen D."/>
            <person name="Martin F."/>
            <person name="Rosso M.-N."/>
            <person name="Henrissat B."/>
            <person name="Hibbett D."/>
            <person name="Martinez A.T."/>
            <person name="Grigoriev I.V."/>
        </authorList>
    </citation>
    <scope>NUCLEOTIDE SEQUENCE</scope>
    <source>
        <strain evidence="11">CBS 247.69</strain>
    </source>
</reference>
<dbReference type="InterPro" id="IPR012921">
    <property type="entry name" value="SPOC_C"/>
</dbReference>
<accession>A0A9P6CHD2</accession>
<feature type="compositionally biased region" description="Polar residues" evidence="8">
    <location>
        <begin position="203"/>
        <end position="213"/>
    </location>
</feature>
<dbReference type="AlphaFoldDB" id="A0A9P6CHD2"/>
<dbReference type="GO" id="GO:0000977">
    <property type="term" value="F:RNA polymerase II transcription regulatory region sequence-specific DNA binding"/>
    <property type="evidence" value="ECO:0007669"/>
    <property type="project" value="TreeGrafter"/>
</dbReference>
<dbReference type="SUPFAM" id="SSF57903">
    <property type="entry name" value="FYVE/PHD zinc finger"/>
    <property type="match status" value="1"/>
</dbReference>
<organism evidence="11 12">
    <name type="scientific">Collybia nuda</name>
    <dbReference type="NCBI Taxonomy" id="64659"/>
    <lineage>
        <taxon>Eukaryota</taxon>
        <taxon>Fungi</taxon>
        <taxon>Dikarya</taxon>
        <taxon>Basidiomycota</taxon>
        <taxon>Agaricomycotina</taxon>
        <taxon>Agaricomycetes</taxon>
        <taxon>Agaricomycetidae</taxon>
        <taxon>Agaricales</taxon>
        <taxon>Tricholomatineae</taxon>
        <taxon>Clitocybaceae</taxon>
        <taxon>Collybia</taxon>
    </lineage>
</organism>
<dbReference type="InterPro" id="IPR011011">
    <property type="entry name" value="Znf_FYVE_PHD"/>
</dbReference>
<feature type="region of interest" description="Disordered" evidence="8">
    <location>
        <begin position="630"/>
        <end position="651"/>
    </location>
</feature>
<dbReference type="PANTHER" id="PTHR11477:SF11">
    <property type="entry name" value="TRANSCRIPTION FACTOR BYE1"/>
    <property type="match status" value="1"/>
</dbReference>
<dbReference type="PROSITE" id="PS01359">
    <property type="entry name" value="ZF_PHD_1"/>
    <property type="match status" value="1"/>
</dbReference>
<evidence type="ECO:0000256" key="8">
    <source>
        <dbReference type="SAM" id="MobiDB-lite"/>
    </source>
</evidence>
<dbReference type="GO" id="GO:0008270">
    <property type="term" value="F:zinc ion binding"/>
    <property type="evidence" value="ECO:0007669"/>
    <property type="project" value="UniProtKB-KW"/>
</dbReference>
<keyword evidence="5 7" id="KW-0863">Zinc-finger</keyword>
<dbReference type="GO" id="GO:0006368">
    <property type="term" value="P:transcription elongation by RNA polymerase II"/>
    <property type="evidence" value="ECO:0007669"/>
    <property type="project" value="TreeGrafter"/>
</dbReference>
<dbReference type="OrthoDB" id="436852at2759"/>
<name>A0A9P6CHD2_9AGAR</name>
<dbReference type="InterPro" id="IPR019787">
    <property type="entry name" value="Znf_PHD-finger"/>
</dbReference>
<keyword evidence="4" id="KW-0479">Metal-binding</keyword>
<dbReference type="InterPro" id="IPR019786">
    <property type="entry name" value="Zinc_finger_PHD-type_CS"/>
</dbReference>
<evidence type="ECO:0000256" key="6">
    <source>
        <dbReference type="ARBA" id="ARBA00022833"/>
    </source>
</evidence>
<feature type="domain" description="PHD-type" evidence="9">
    <location>
        <begin position="73"/>
        <end position="123"/>
    </location>
</feature>
<dbReference type="InterPro" id="IPR013083">
    <property type="entry name" value="Znf_RING/FYVE/PHD"/>
</dbReference>
<evidence type="ECO:0000256" key="2">
    <source>
        <dbReference type="ARBA" id="ARBA00011050"/>
    </source>
</evidence>
<evidence type="ECO:0000313" key="12">
    <source>
        <dbReference type="Proteomes" id="UP000807353"/>
    </source>
</evidence>
<protein>
    <recommendedName>
        <fullName evidence="3">Transcription factor BYE1</fullName>
    </recommendedName>
</protein>
<comment type="caution">
    <text evidence="11">The sequence shown here is derived from an EMBL/GenBank/DDBJ whole genome shotgun (WGS) entry which is preliminary data.</text>
</comment>
<dbReference type="SUPFAM" id="SSF46942">
    <property type="entry name" value="Elongation factor TFIIS domain 2"/>
    <property type="match status" value="1"/>
</dbReference>
<dbReference type="EMBL" id="MU150243">
    <property type="protein sequence ID" value="KAF9466087.1"/>
    <property type="molecule type" value="Genomic_DNA"/>
</dbReference>
<dbReference type="PROSITE" id="PS51321">
    <property type="entry name" value="TFIIS_CENTRAL"/>
    <property type="match status" value="1"/>
</dbReference>
<dbReference type="PROSITE" id="PS50016">
    <property type="entry name" value="ZF_PHD_2"/>
    <property type="match status" value="1"/>
</dbReference>
<dbReference type="GO" id="GO:0031564">
    <property type="term" value="P:transcription antitermination"/>
    <property type="evidence" value="ECO:0007669"/>
    <property type="project" value="TreeGrafter"/>
</dbReference>
<evidence type="ECO:0000256" key="4">
    <source>
        <dbReference type="ARBA" id="ARBA00022723"/>
    </source>
</evidence>
<evidence type="ECO:0000256" key="1">
    <source>
        <dbReference type="ARBA" id="ARBA00002311"/>
    </source>
</evidence>
<dbReference type="GO" id="GO:0006362">
    <property type="term" value="P:transcription elongation by RNA polymerase I"/>
    <property type="evidence" value="ECO:0007669"/>
    <property type="project" value="TreeGrafter"/>
</dbReference>
<dbReference type="InterPro" id="IPR003618">
    <property type="entry name" value="TFIIS_cen_dom"/>
</dbReference>
<comment type="similarity">
    <text evidence="2">Belongs to the BYE1 family.</text>
</comment>
<evidence type="ECO:0000259" key="10">
    <source>
        <dbReference type="PROSITE" id="PS51321"/>
    </source>
</evidence>